<evidence type="ECO:0000256" key="3">
    <source>
        <dbReference type="SAM" id="MobiDB-lite"/>
    </source>
</evidence>
<keyword evidence="7" id="KW-1185">Reference proteome</keyword>
<reference evidence="6" key="1">
    <citation type="submission" date="2019-10" db="EMBL/GenBank/DDBJ databases">
        <authorList>
            <person name="Zhang R."/>
            <person name="Pan Y."/>
            <person name="Wang J."/>
            <person name="Ma R."/>
            <person name="Yu S."/>
        </authorList>
    </citation>
    <scope>NUCLEOTIDE SEQUENCE</scope>
    <source>
        <strain evidence="6">LA-IB0</strain>
        <tissue evidence="6">Leaf</tissue>
    </source>
</reference>
<evidence type="ECO:0000259" key="5">
    <source>
        <dbReference type="Pfam" id="PF13359"/>
    </source>
</evidence>
<dbReference type="Pfam" id="PF12776">
    <property type="entry name" value="Myb_DNA-bind_3"/>
    <property type="match status" value="1"/>
</dbReference>
<name>A0AAV6WB57_9LAMI</name>
<sequence>MSQYRGNSSGAFRKLLQPSFNRRPPQAEHHQRPLKNVVWRSSSSTNPSIGSIGGGLERFSKNPYDSFVDMEPQIFHSLVDEMDVDGEEQWENMRKWVVACVVAYATHVIFLVSLIRGPNYVDELTSIEGDYERQTTRWERMSCRDQEELQILSVLQGAIDGSHFRVKVLSSDAPRYRGRKSDPTQNVLAACTFDLKFTYVLSVWEGSASDSRSLKDALIDPNITIIREIDEELMNKESETYPSLVDECREGELLRETIANDMGRDYNYEDDQGDFTTVHDKKNLKWSDEMDKCLVDALMEQKIKGQKIGGVFTSTAYKAAATNVSSKFQFSCDSTHAKPAASHFRYTPVPNYENLDEIFGKDRATGNRAAGVKQRRLEWAREQNSIEEHGEDEWSDERDKYDNNEESSTSKALTSSKKTSDDSKKKKMRMIDIVREEISMLTASMGEVAIAINLGNQRNYNEEKLFDEIASVGGMTEISQMTVYQKLTGAVSVARAFHKCPTEQKRLWVLVKFGQEIFDHPSN</sequence>
<accession>A0AAV6WB57</accession>
<dbReference type="GO" id="GO:0046872">
    <property type="term" value="F:metal ion binding"/>
    <property type="evidence" value="ECO:0007669"/>
    <property type="project" value="UniProtKB-KW"/>
</dbReference>
<organism evidence="6 7">
    <name type="scientific">Buddleja alternifolia</name>
    <dbReference type="NCBI Taxonomy" id="168488"/>
    <lineage>
        <taxon>Eukaryota</taxon>
        <taxon>Viridiplantae</taxon>
        <taxon>Streptophyta</taxon>
        <taxon>Embryophyta</taxon>
        <taxon>Tracheophyta</taxon>
        <taxon>Spermatophyta</taxon>
        <taxon>Magnoliopsida</taxon>
        <taxon>eudicotyledons</taxon>
        <taxon>Gunneridae</taxon>
        <taxon>Pentapetalae</taxon>
        <taxon>asterids</taxon>
        <taxon>lamiids</taxon>
        <taxon>Lamiales</taxon>
        <taxon>Scrophulariaceae</taxon>
        <taxon>Buddlejeae</taxon>
        <taxon>Buddleja</taxon>
    </lineage>
</organism>
<dbReference type="EMBL" id="WHWC01000016">
    <property type="protein sequence ID" value="KAG8367383.1"/>
    <property type="molecule type" value="Genomic_DNA"/>
</dbReference>
<dbReference type="InterPro" id="IPR027806">
    <property type="entry name" value="HARBI1_dom"/>
</dbReference>
<feature type="region of interest" description="Disordered" evidence="3">
    <location>
        <begin position="383"/>
        <end position="427"/>
    </location>
</feature>
<feature type="compositionally biased region" description="Basic and acidic residues" evidence="3">
    <location>
        <begin position="418"/>
        <end position="427"/>
    </location>
</feature>
<comment type="cofactor">
    <cofactor evidence="1">
        <name>a divalent metal cation</name>
        <dbReference type="ChEBI" id="CHEBI:60240"/>
    </cofactor>
</comment>
<dbReference type="PANTHER" id="PTHR46929:SF3">
    <property type="entry name" value="MYB_SANT-LIKE DOMAIN-CONTAINING PROTEIN"/>
    <property type="match status" value="1"/>
</dbReference>
<dbReference type="Pfam" id="PF13359">
    <property type="entry name" value="DDE_Tnp_4"/>
    <property type="match status" value="1"/>
</dbReference>
<feature type="domain" description="Myb/SANT-like" evidence="4">
    <location>
        <begin position="285"/>
        <end position="340"/>
    </location>
</feature>
<dbReference type="PANTHER" id="PTHR46929">
    <property type="entry name" value="EXPRESSED PROTEIN"/>
    <property type="match status" value="1"/>
</dbReference>
<feature type="domain" description="DDE Tnp4" evidence="5">
    <location>
        <begin position="159"/>
        <end position="213"/>
    </location>
</feature>
<evidence type="ECO:0000313" key="6">
    <source>
        <dbReference type="EMBL" id="KAG8367383.1"/>
    </source>
</evidence>
<keyword evidence="2" id="KW-0479">Metal-binding</keyword>
<dbReference type="Proteomes" id="UP000826271">
    <property type="component" value="Unassembled WGS sequence"/>
</dbReference>
<dbReference type="InterPro" id="IPR024752">
    <property type="entry name" value="Myb/SANT-like_dom"/>
</dbReference>
<evidence type="ECO:0008006" key="8">
    <source>
        <dbReference type="Google" id="ProtNLM"/>
    </source>
</evidence>
<evidence type="ECO:0000313" key="7">
    <source>
        <dbReference type="Proteomes" id="UP000826271"/>
    </source>
</evidence>
<evidence type="ECO:0000256" key="1">
    <source>
        <dbReference type="ARBA" id="ARBA00001968"/>
    </source>
</evidence>
<gene>
    <name evidence="6" type="ORF">BUALT_Bualt16G0066300</name>
</gene>
<protein>
    <recommendedName>
        <fullName evidence="8">Odorant receptor</fullName>
    </recommendedName>
</protein>
<evidence type="ECO:0000256" key="2">
    <source>
        <dbReference type="ARBA" id="ARBA00022723"/>
    </source>
</evidence>
<evidence type="ECO:0000259" key="4">
    <source>
        <dbReference type="Pfam" id="PF12776"/>
    </source>
</evidence>
<comment type="caution">
    <text evidence="6">The sequence shown here is derived from an EMBL/GenBank/DDBJ whole genome shotgun (WGS) entry which is preliminary data.</text>
</comment>
<feature type="compositionally biased region" description="Low complexity" evidence="3">
    <location>
        <begin position="407"/>
        <end position="417"/>
    </location>
</feature>
<dbReference type="AlphaFoldDB" id="A0AAV6WB57"/>
<proteinExistence type="predicted"/>